<reference evidence="8" key="3">
    <citation type="submission" date="2025-09" db="UniProtKB">
        <authorList>
            <consortium name="Ensembl"/>
        </authorList>
    </citation>
    <scope>IDENTIFICATION</scope>
</reference>
<evidence type="ECO:0000256" key="1">
    <source>
        <dbReference type="ARBA" id="ARBA00004141"/>
    </source>
</evidence>
<reference evidence="8" key="2">
    <citation type="submission" date="2025-08" db="UniProtKB">
        <authorList>
            <consortium name="Ensembl"/>
        </authorList>
    </citation>
    <scope>IDENTIFICATION</scope>
</reference>
<dbReference type="Gene3D" id="3.40.50.720">
    <property type="entry name" value="NAD(P)-binding Rossmann-like Domain"/>
    <property type="match status" value="2"/>
</dbReference>
<dbReference type="GO" id="GO:0008823">
    <property type="term" value="F:cupric reductase (NADH) activity"/>
    <property type="evidence" value="ECO:0007669"/>
    <property type="project" value="TreeGrafter"/>
</dbReference>
<accession>A0A4W6CWS8</accession>
<keyword evidence="9" id="KW-1185">Reference proteome</keyword>
<dbReference type="InterPro" id="IPR051267">
    <property type="entry name" value="STEAP_metalloreductase"/>
</dbReference>
<dbReference type="PANTHER" id="PTHR14239">
    <property type="entry name" value="DUDULIN-RELATED"/>
    <property type="match status" value="1"/>
</dbReference>
<evidence type="ECO:0000256" key="6">
    <source>
        <dbReference type="SAM" id="Phobius"/>
    </source>
</evidence>
<dbReference type="GO" id="GO:0005768">
    <property type="term" value="C:endosome"/>
    <property type="evidence" value="ECO:0007669"/>
    <property type="project" value="TreeGrafter"/>
</dbReference>
<keyword evidence="3 6" id="KW-0812">Transmembrane</keyword>
<evidence type="ECO:0000313" key="9">
    <source>
        <dbReference type="Proteomes" id="UP000314980"/>
    </source>
</evidence>
<dbReference type="InterPro" id="IPR036291">
    <property type="entry name" value="NAD(P)-bd_dom_sf"/>
</dbReference>
<gene>
    <name evidence="8" type="primary">STEAP3</name>
</gene>
<comment type="subcellular location">
    <subcellularLocation>
        <location evidence="1">Membrane</location>
        <topology evidence="1">Multi-pass membrane protein</topology>
    </subcellularLocation>
</comment>
<dbReference type="Ensembl" id="ENSLCAT00010017468.1">
    <property type="protein sequence ID" value="ENSLCAP00010017105.1"/>
    <property type="gene ID" value="ENSLCAG00010008121.1"/>
</dbReference>
<dbReference type="GeneTree" id="ENSGT00390000008042"/>
<evidence type="ECO:0000256" key="2">
    <source>
        <dbReference type="ARBA" id="ARBA00007729"/>
    </source>
</evidence>
<organism evidence="8 9">
    <name type="scientific">Lates calcarifer</name>
    <name type="common">Barramundi</name>
    <name type="synonym">Holocentrus calcarifer</name>
    <dbReference type="NCBI Taxonomy" id="8187"/>
    <lineage>
        <taxon>Eukaryota</taxon>
        <taxon>Metazoa</taxon>
        <taxon>Chordata</taxon>
        <taxon>Craniata</taxon>
        <taxon>Vertebrata</taxon>
        <taxon>Euteleostomi</taxon>
        <taxon>Actinopterygii</taxon>
        <taxon>Neopterygii</taxon>
        <taxon>Teleostei</taxon>
        <taxon>Neoteleostei</taxon>
        <taxon>Acanthomorphata</taxon>
        <taxon>Carangaria</taxon>
        <taxon>Carangaria incertae sedis</taxon>
        <taxon>Centropomidae</taxon>
        <taxon>Lates</taxon>
    </lineage>
</organism>
<feature type="transmembrane region" description="Helical" evidence="6">
    <location>
        <begin position="160"/>
        <end position="181"/>
    </location>
</feature>
<feature type="domain" description="Ferric oxidoreductase" evidence="7">
    <location>
        <begin position="149"/>
        <end position="246"/>
    </location>
</feature>
<reference evidence="9" key="1">
    <citation type="submission" date="2015-09" db="EMBL/GenBank/DDBJ databases">
        <authorList>
            <person name="Sai Rama Sridatta P."/>
        </authorList>
    </citation>
    <scope>NUCLEOTIDE SEQUENCE [LARGE SCALE GENOMIC DNA]</scope>
</reference>
<keyword evidence="5 6" id="KW-0472">Membrane</keyword>
<evidence type="ECO:0000256" key="4">
    <source>
        <dbReference type="ARBA" id="ARBA00022989"/>
    </source>
</evidence>
<dbReference type="GO" id="GO:0052851">
    <property type="term" value="F:ferric-chelate reductase (NADPH) activity"/>
    <property type="evidence" value="ECO:0007669"/>
    <property type="project" value="TreeGrafter"/>
</dbReference>
<proteinExistence type="inferred from homology"/>
<feature type="transmembrane region" description="Helical" evidence="6">
    <location>
        <begin position="210"/>
        <end position="230"/>
    </location>
</feature>
<keyword evidence="4 6" id="KW-1133">Transmembrane helix</keyword>
<comment type="similarity">
    <text evidence="2">Belongs to the STEAP family.</text>
</comment>
<dbReference type="Pfam" id="PF01794">
    <property type="entry name" value="Ferric_reduct"/>
    <property type="match status" value="1"/>
</dbReference>
<evidence type="ECO:0000256" key="5">
    <source>
        <dbReference type="ARBA" id="ARBA00023136"/>
    </source>
</evidence>
<dbReference type="GO" id="GO:0015677">
    <property type="term" value="P:copper ion import"/>
    <property type="evidence" value="ECO:0007669"/>
    <property type="project" value="TreeGrafter"/>
</dbReference>
<feature type="transmembrane region" description="Helical" evidence="6">
    <location>
        <begin position="283"/>
        <end position="305"/>
    </location>
</feature>
<name>A0A4W6CWS8_LATCA</name>
<dbReference type="Proteomes" id="UP000314980">
    <property type="component" value="Unassembled WGS sequence"/>
</dbReference>
<evidence type="ECO:0000313" key="8">
    <source>
        <dbReference type="Ensembl" id="ENSLCAP00010017105.1"/>
    </source>
</evidence>
<dbReference type="GO" id="GO:0005886">
    <property type="term" value="C:plasma membrane"/>
    <property type="evidence" value="ECO:0007669"/>
    <property type="project" value="TreeGrafter"/>
</dbReference>
<dbReference type="SUPFAM" id="SSF51735">
    <property type="entry name" value="NAD(P)-binding Rossmann-fold domains"/>
    <property type="match status" value="1"/>
</dbReference>
<feature type="transmembrane region" description="Helical" evidence="6">
    <location>
        <begin position="242"/>
        <end position="263"/>
    </location>
</feature>
<evidence type="ECO:0000259" key="7">
    <source>
        <dbReference type="Pfam" id="PF01794"/>
    </source>
</evidence>
<evidence type="ECO:0000256" key="3">
    <source>
        <dbReference type="ARBA" id="ARBA00022692"/>
    </source>
</evidence>
<sequence length="328" mass="36721">MYRCTNFTSKTPLIKNASQTRDISLALETSHRSLAIRLVACGFRVVVGSRNPNRIDRGLFPDGVDIRSQKEAVDSAERVVFAAVLVDVSSATRLNSGEQSNAEKLAELFPESRVVKGFNVISAWALQAGVHDGSRQLCRGTKYKRFPRWLDHWLCRRKQLGLLSFLCVVLHAVYSMCLTLRRAAGYTLLNAVKADVENSSVGQQVWRSDLYLSCGILGFGVLTLLAITSLPSVGNAFNWREFTFVQSGLGYTALTLSIMHTLFFGWDFAFFPVAYPYYLPPMYLLALILPCIVLVGRLFLALPCLTLRLAKIRRGWEKLNITGKRDTQ</sequence>
<dbReference type="AlphaFoldDB" id="A0A4W6CWS8"/>
<protein>
    <submittedName>
        <fullName evidence="8">STEAP3 metalloreductase</fullName>
    </submittedName>
</protein>
<dbReference type="PANTHER" id="PTHR14239:SF8">
    <property type="entry name" value="METALLOREDUCTASE STEAP3"/>
    <property type="match status" value="1"/>
</dbReference>
<dbReference type="InterPro" id="IPR013130">
    <property type="entry name" value="Fe3_Rdtase_TM_dom"/>
</dbReference>